<evidence type="ECO:0000256" key="1">
    <source>
        <dbReference type="SAM" id="MobiDB-lite"/>
    </source>
</evidence>
<evidence type="ECO:0000259" key="2">
    <source>
        <dbReference type="Pfam" id="PF16242"/>
    </source>
</evidence>
<dbReference type="EMBL" id="CAVMBE010000021">
    <property type="protein sequence ID" value="CAK3998277.1"/>
    <property type="molecule type" value="Genomic_DNA"/>
</dbReference>
<dbReference type="AlphaFoldDB" id="A0AAI9EAH7"/>
<dbReference type="PANTHER" id="PTHR34818">
    <property type="entry name" value="PROTEIN BLI-3"/>
    <property type="match status" value="1"/>
</dbReference>
<feature type="domain" description="General stress protein FMN-binding split barrel" evidence="2">
    <location>
        <begin position="32"/>
        <end position="183"/>
    </location>
</feature>
<proteinExistence type="predicted"/>
<organism evidence="3 4">
    <name type="scientific">Lecanosticta acicola</name>
    <dbReference type="NCBI Taxonomy" id="111012"/>
    <lineage>
        <taxon>Eukaryota</taxon>
        <taxon>Fungi</taxon>
        <taxon>Dikarya</taxon>
        <taxon>Ascomycota</taxon>
        <taxon>Pezizomycotina</taxon>
        <taxon>Dothideomycetes</taxon>
        <taxon>Dothideomycetidae</taxon>
        <taxon>Mycosphaerellales</taxon>
        <taxon>Mycosphaerellaceae</taxon>
        <taxon>Lecanosticta</taxon>
    </lineage>
</organism>
<feature type="region of interest" description="Disordered" evidence="1">
    <location>
        <begin position="1"/>
        <end position="23"/>
    </location>
</feature>
<dbReference type="InterPro" id="IPR012349">
    <property type="entry name" value="Split_barrel_FMN-bd"/>
</dbReference>
<reference evidence="3" key="1">
    <citation type="submission" date="2023-11" db="EMBL/GenBank/DDBJ databases">
        <authorList>
            <person name="Alioto T."/>
            <person name="Alioto T."/>
            <person name="Gomez Garrido J."/>
        </authorList>
    </citation>
    <scope>NUCLEOTIDE SEQUENCE</scope>
</reference>
<accession>A0AAI9EAH7</accession>
<feature type="compositionally biased region" description="Basic and acidic residues" evidence="1">
    <location>
        <begin position="1"/>
        <end position="17"/>
    </location>
</feature>
<gene>
    <name evidence="3" type="ORF">LECACI_7A004118</name>
</gene>
<dbReference type="Proteomes" id="UP001296104">
    <property type="component" value="Unassembled WGS sequence"/>
</dbReference>
<evidence type="ECO:0000313" key="3">
    <source>
        <dbReference type="EMBL" id="CAK3998277.1"/>
    </source>
</evidence>
<dbReference type="InterPro" id="IPR038725">
    <property type="entry name" value="YdaG_split_barrel_FMN-bd"/>
</dbReference>
<dbReference type="PANTHER" id="PTHR34818:SF1">
    <property type="entry name" value="PROTEIN BLI-3"/>
    <property type="match status" value="1"/>
</dbReference>
<protein>
    <recommendedName>
        <fullName evidence="2">General stress protein FMN-binding split barrel domain-containing protein</fullName>
    </recommendedName>
</protein>
<dbReference type="Pfam" id="PF16242">
    <property type="entry name" value="Pyrid_ox_like"/>
    <property type="match status" value="1"/>
</dbReference>
<dbReference type="SUPFAM" id="SSF50475">
    <property type="entry name" value="FMN-binding split barrel"/>
    <property type="match status" value="1"/>
</dbReference>
<sequence>MPEPLKKSEVTAEKDPSVSKQYDASASLEQKLKDFYEIADGQKIGMLGTYRNGIGPVSRSMAVAKRTGPDFLFLTNSNSKKIQDLQASKQVQLSFHDSSKQDWISVTGEAVTVTNDDPRIKEIYSKPVSAWFGDLKDGVHDGGPEDPRMTLIEVQPKYVVYWKRTTGAIGMAKEIGGAVLTGGVANTGALREVHSDEIAQARAKDSALSSK</sequence>
<evidence type="ECO:0000313" key="4">
    <source>
        <dbReference type="Proteomes" id="UP001296104"/>
    </source>
</evidence>
<comment type="caution">
    <text evidence="3">The sequence shown here is derived from an EMBL/GenBank/DDBJ whole genome shotgun (WGS) entry which is preliminary data.</text>
</comment>
<dbReference type="Gene3D" id="2.30.110.10">
    <property type="entry name" value="Electron Transport, Fmn-binding Protein, Chain A"/>
    <property type="match status" value="1"/>
</dbReference>
<name>A0AAI9EAH7_9PEZI</name>
<dbReference type="InterPro" id="IPR052917">
    <property type="entry name" value="Stress-Dev_Protein"/>
</dbReference>
<keyword evidence="4" id="KW-1185">Reference proteome</keyword>